<dbReference type="PATRIC" id="fig|543877.4.peg.1336"/>
<sequence length="468" mass="52039">MAFKGLSPIVYGGREVWPLIEGGKGVSATNHLSSGAWAAAGGIGTVSAVNADSYDAEGKIVPQVYDQLTRKERHEQLIRYAIDGATEQVRRAYDVSNGKGAININVLWEMGGAQQVLEGVLERTRGLVTGVTCGAGMPYKLAEIAARFNVSYLPIISSARAFRALWKRSYHKVSDLMAAVVYEDPWLAGGHNGLSNAEDPTKPEDPYPRVKALRETMRKEGVSEDVPIVMAGGVWFLREWENWIDNPELGKIAFQFGTRPLLTEESPIPLQWKEMLRTIEPGDVLLHKFSPTGFYSSAVKNPFLWDLIHRSERQIPYSKVEAGEHTVQLDVGIKGKNFWVTPKDRDRARGWAAEGYTEALKTPDDTVVFVTPESRAEIRKDQADCMGCLSHCGFSSWKDHDDYTTGRLADPRSFCIQKTLQDIAHGGDVEQNLAFAGHAAYRFKQDPFYSNNFTPTVKQLVDRILTGD</sequence>
<dbReference type="STRING" id="543877.AM2010_1316"/>
<dbReference type="PANTHER" id="PTHR32332:SF18">
    <property type="entry name" value="2-NITROPROPANE DIOXYGENASE"/>
    <property type="match status" value="1"/>
</dbReference>
<dbReference type="Proteomes" id="UP000037643">
    <property type="component" value="Chromosome"/>
</dbReference>
<dbReference type="RefSeq" id="WP_047806403.1">
    <property type="nucleotide sequence ID" value="NZ_CP011805.1"/>
</dbReference>
<accession>A0A0G3X9U9</accession>
<reference evidence="1 2" key="1">
    <citation type="submission" date="2015-06" db="EMBL/GenBank/DDBJ databases">
        <authorList>
            <person name="Kim K.M."/>
        </authorList>
    </citation>
    <scope>NUCLEOTIDE SEQUENCE [LARGE SCALE GENOMIC DNA]</scope>
    <source>
        <strain evidence="1 2">KCTC 22370</strain>
    </source>
</reference>
<dbReference type="InterPro" id="IPR013785">
    <property type="entry name" value="Aldolase_TIM"/>
</dbReference>
<keyword evidence="2" id="KW-1185">Reference proteome</keyword>
<keyword evidence="1" id="KW-0223">Dioxygenase</keyword>
<dbReference type="Pfam" id="PF03060">
    <property type="entry name" value="NMO"/>
    <property type="match status" value="1"/>
</dbReference>
<organism evidence="1 2">
    <name type="scientific">Pelagerythrobacter marensis</name>
    <dbReference type="NCBI Taxonomy" id="543877"/>
    <lineage>
        <taxon>Bacteria</taxon>
        <taxon>Pseudomonadati</taxon>
        <taxon>Pseudomonadota</taxon>
        <taxon>Alphaproteobacteria</taxon>
        <taxon>Sphingomonadales</taxon>
        <taxon>Erythrobacteraceae</taxon>
        <taxon>Pelagerythrobacter</taxon>
    </lineage>
</organism>
<gene>
    <name evidence="1" type="ORF">AM2010_1316</name>
</gene>
<dbReference type="PANTHER" id="PTHR32332">
    <property type="entry name" value="2-NITROPROPANE DIOXYGENASE"/>
    <property type="match status" value="1"/>
</dbReference>
<evidence type="ECO:0000313" key="1">
    <source>
        <dbReference type="EMBL" id="AKM07389.1"/>
    </source>
</evidence>
<protein>
    <submittedName>
        <fullName evidence="1">2-nitropropane dioxygenase</fullName>
    </submittedName>
</protein>
<name>A0A0G3X9U9_9SPHN</name>
<dbReference type="OrthoDB" id="5288029at2"/>
<dbReference type="EMBL" id="CP011805">
    <property type="protein sequence ID" value="AKM07389.1"/>
    <property type="molecule type" value="Genomic_DNA"/>
</dbReference>
<dbReference type="AlphaFoldDB" id="A0A0G3X9U9"/>
<dbReference type="Gene3D" id="3.20.20.70">
    <property type="entry name" value="Aldolase class I"/>
    <property type="match status" value="1"/>
</dbReference>
<dbReference type="GO" id="GO:0051213">
    <property type="term" value="F:dioxygenase activity"/>
    <property type="evidence" value="ECO:0007669"/>
    <property type="project" value="UniProtKB-KW"/>
</dbReference>
<keyword evidence="1" id="KW-0560">Oxidoreductase</keyword>
<dbReference type="KEGG" id="amx:AM2010_1316"/>
<dbReference type="SUPFAM" id="SSF51412">
    <property type="entry name" value="Inosine monophosphate dehydrogenase (IMPDH)"/>
    <property type="match status" value="1"/>
</dbReference>
<evidence type="ECO:0000313" key="2">
    <source>
        <dbReference type="Proteomes" id="UP000037643"/>
    </source>
</evidence>
<proteinExistence type="predicted"/>